<dbReference type="EMBL" id="UINC01128227">
    <property type="protein sequence ID" value="SVD07838.1"/>
    <property type="molecule type" value="Genomic_DNA"/>
</dbReference>
<dbReference type="AlphaFoldDB" id="A0A382SF83"/>
<gene>
    <name evidence="1" type="ORF">METZ01_LOCUS360692</name>
</gene>
<organism evidence="1">
    <name type="scientific">marine metagenome</name>
    <dbReference type="NCBI Taxonomy" id="408172"/>
    <lineage>
        <taxon>unclassified sequences</taxon>
        <taxon>metagenomes</taxon>
        <taxon>ecological metagenomes</taxon>
    </lineage>
</organism>
<name>A0A382SF83_9ZZZZ</name>
<sequence length="114" mass="13489">MKFHLYLKQLRIKRFKDTKKMCIMLGVSKDIWRKIERGINPPPKVSVLRKFCVLVAALSYEQAQLFALARQWSPHTDTNSGHHNLLNQNSSSEWVEAMTQENTPDYEHKYWGKR</sequence>
<proteinExistence type="predicted"/>
<protein>
    <recommendedName>
        <fullName evidence="2">HTH cro/C1-type domain-containing protein</fullName>
    </recommendedName>
</protein>
<evidence type="ECO:0008006" key="2">
    <source>
        <dbReference type="Google" id="ProtNLM"/>
    </source>
</evidence>
<reference evidence="1" key="1">
    <citation type="submission" date="2018-05" db="EMBL/GenBank/DDBJ databases">
        <authorList>
            <person name="Lanie J.A."/>
            <person name="Ng W.-L."/>
            <person name="Kazmierczak K.M."/>
            <person name="Andrzejewski T.M."/>
            <person name="Davidsen T.M."/>
            <person name="Wayne K.J."/>
            <person name="Tettelin H."/>
            <person name="Glass J.I."/>
            <person name="Rusch D."/>
            <person name="Podicherti R."/>
            <person name="Tsui H.-C.T."/>
            <person name="Winkler M.E."/>
        </authorList>
    </citation>
    <scope>NUCLEOTIDE SEQUENCE</scope>
</reference>
<dbReference type="GO" id="GO:0003677">
    <property type="term" value="F:DNA binding"/>
    <property type="evidence" value="ECO:0007669"/>
    <property type="project" value="InterPro"/>
</dbReference>
<dbReference type="InterPro" id="IPR010982">
    <property type="entry name" value="Lambda_DNA-bd_dom_sf"/>
</dbReference>
<evidence type="ECO:0000313" key="1">
    <source>
        <dbReference type="EMBL" id="SVD07838.1"/>
    </source>
</evidence>
<dbReference type="SUPFAM" id="SSF47413">
    <property type="entry name" value="lambda repressor-like DNA-binding domains"/>
    <property type="match status" value="1"/>
</dbReference>
<accession>A0A382SF83</accession>